<dbReference type="Pfam" id="PF00106">
    <property type="entry name" value="adh_short"/>
    <property type="match status" value="1"/>
</dbReference>
<organism evidence="1 2">
    <name type="scientific">[Mycobacterium] fortunisiensis</name>
    <dbReference type="NCBI Taxonomy" id="2600579"/>
    <lineage>
        <taxon>Bacteria</taxon>
        <taxon>Bacillati</taxon>
        <taxon>Actinomycetota</taxon>
        <taxon>Actinomycetes</taxon>
        <taxon>Mycobacteriales</taxon>
        <taxon>Mycobacteriaceae</taxon>
        <taxon>Mycolicibacterium</taxon>
    </lineage>
</organism>
<dbReference type="InterPro" id="IPR002347">
    <property type="entry name" value="SDR_fam"/>
</dbReference>
<comment type="caution">
    <text evidence="1">The sequence shown here is derived from an EMBL/GenBank/DDBJ whole genome shotgun (WGS) entry which is preliminary data.</text>
</comment>
<reference evidence="1 2" key="1">
    <citation type="journal article" date="2021" name="Sci. Rep.">
        <title>Phenotypic and genomic hallmarks of a novel, potentially pathogenic rapidly growing Mycobacterium species related to the Mycobacterium fortuitum complex.</title>
        <authorList>
            <person name="Gharbi R."/>
            <person name="Khanna V."/>
            <person name="Frigui W."/>
            <person name="Mhenni B."/>
            <person name="Brosch R."/>
            <person name="Mardassi H."/>
        </authorList>
    </citation>
    <scope>NUCLEOTIDE SEQUENCE [LARGE SCALE GENOMIC DNA]</scope>
    <source>
        <strain evidence="1 2">TNTM28</strain>
    </source>
</reference>
<accession>A0ABS6KT08</accession>
<protein>
    <submittedName>
        <fullName evidence="1">SDR family oxidoreductase</fullName>
    </submittedName>
</protein>
<gene>
    <name evidence="1" type="ORF">FR943_23090</name>
</gene>
<sequence length="249" mass="25677">MFELDGKVALVTGAGQNIGEGISHALARQGAIVAVNDYHPERAQRVVDDINAAGRRAIAAPFDVTDLPAVTDAFAKVTEQVGPVDILINGAGNGGPGEQLHQYTFREMPIEYWQTTISVNLFGVLNCCKAAIGSMADRGWGRIVTLSSGAGETGLNLGVSTYGAAKGGATAFMRHLAVENAAQGVTANTIALGMVLKDTTGVAEMAAAIPAGRVGRPEDVGALAVYLVSPEASWITGQTINLNGGAFIK</sequence>
<dbReference type="PANTHER" id="PTHR42760">
    <property type="entry name" value="SHORT-CHAIN DEHYDROGENASES/REDUCTASES FAMILY MEMBER"/>
    <property type="match status" value="1"/>
</dbReference>
<evidence type="ECO:0000313" key="2">
    <source>
        <dbReference type="Proteomes" id="UP000812982"/>
    </source>
</evidence>
<keyword evidence="2" id="KW-1185">Reference proteome</keyword>
<dbReference type="RefSeq" id="WP_217160571.1">
    <property type="nucleotide sequence ID" value="NZ_VOMB01000024.1"/>
</dbReference>
<name>A0ABS6KT08_9MYCO</name>
<dbReference type="Proteomes" id="UP000812982">
    <property type="component" value="Unassembled WGS sequence"/>
</dbReference>
<evidence type="ECO:0000313" key="1">
    <source>
        <dbReference type="EMBL" id="MBU9766712.1"/>
    </source>
</evidence>
<dbReference type="EMBL" id="VOMB01000024">
    <property type="protein sequence ID" value="MBU9766712.1"/>
    <property type="molecule type" value="Genomic_DNA"/>
</dbReference>
<proteinExistence type="predicted"/>
<dbReference type="PANTHER" id="PTHR42760:SF40">
    <property type="entry name" value="3-OXOACYL-[ACYL-CARRIER-PROTEIN] REDUCTASE, CHLOROPLASTIC"/>
    <property type="match status" value="1"/>
</dbReference>